<accession>A0ABR7A719</accession>
<keyword evidence="3" id="KW-1185">Reference proteome</keyword>
<dbReference type="RefSeq" id="WP_186904342.1">
    <property type="nucleotide sequence ID" value="NZ_JACOGD010000007.1"/>
</dbReference>
<evidence type="ECO:0000313" key="2">
    <source>
        <dbReference type="EMBL" id="MBC3932693.1"/>
    </source>
</evidence>
<proteinExistence type="predicted"/>
<gene>
    <name evidence="2" type="ORF">H8K43_13470</name>
</gene>
<protein>
    <submittedName>
        <fullName evidence="2">DUF2345 domain-containing protein</fullName>
    </submittedName>
</protein>
<sequence>QHISLSSGHSLLASARKAIRLFAYKAGMKLIAANGDVDIKALQQNLHLLAKLDIHYDADHIHITGAKQVLINGGGSYTKFDTNIEDGTTASRTVHAAKHQRLGPNNQPIPISSKPILEMNQMIFQVHHAEQNSAAIPEPYQLYRDGKLIDKGATDAWGCLVVKNHIATSQYEVVFANGDRFVLPVHQESQNAHRVANQGKRVAIDSPSKS</sequence>
<reference evidence="2 3" key="1">
    <citation type="submission" date="2020-08" db="EMBL/GenBank/DDBJ databases">
        <title>Novel species isolated from subtropical streams in China.</title>
        <authorList>
            <person name="Lu H."/>
        </authorList>
    </citation>
    <scope>NUCLEOTIDE SEQUENCE [LARGE SCALE GENOMIC DNA]</scope>
    <source>
        <strain evidence="2 3">CY22W</strain>
    </source>
</reference>
<organism evidence="2 3">
    <name type="scientific">Undibacterium curvum</name>
    <dbReference type="NCBI Taxonomy" id="2762294"/>
    <lineage>
        <taxon>Bacteria</taxon>
        <taxon>Pseudomonadati</taxon>
        <taxon>Pseudomonadota</taxon>
        <taxon>Betaproteobacteria</taxon>
        <taxon>Burkholderiales</taxon>
        <taxon>Oxalobacteraceae</taxon>
        <taxon>Undibacterium</taxon>
    </lineage>
</organism>
<dbReference type="InterPro" id="IPR018769">
    <property type="entry name" value="VgrG2_DUF2345"/>
</dbReference>
<dbReference type="Proteomes" id="UP000654304">
    <property type="component" value="Unassembled WGS sequence"/>
</dbReference>
<feature type="domain" description="DUF2345" evidence="1">
    <location>
        <begin position="1"/>
        <end position="104"/>
    </location>
</feature>
<evidence type="ECO:0000313" key="3">
    <source>
        <dbReference type="Proteomes" id="UP000654304"/>
    </source>
</evidence>
<feature type="non-terminal residue" evidence="2">
    <location>
        <position position="1"/>
    </location>
</feature>
<dbReference type="Pfam" id="PF10106">
    <property type="entry name" value="DUF2345"/>
    <property type="match status" value="1"/>
</dbReference>
<evidence type="ECO:0000259" key="1">
    <source>
        <dbReference type="Pfam" id="PF10106"/>
    </source>
</evidence>
<comment type="caution">
    <text evidence="2">The sequence shown here is derived from an EMBL/GenBank/DDBJ whole genome shotgun (WGS) entry which is preliminary data.</text>
</comment>
<dbReference type="EMBL" id="JACOGD010000007">
    <property type="protein sequence ID" value="MBC3932693.1"/>
    <property type="molecule type" value="Genomic_DNA"/>
</dbReference>
<name>A0ABR7A719_9BURK</name>